<dbReference type="Proteomes" id="UP000176405">
    <property type="component" value="Unassembled WGS sequence"/>
</dbReference>
<reference evidence="1 2" key="1">
    <citation type="journal article" date="2016" name="Nat. Commun.">
        <title>Thousands of microbial genomes shed light on interconnected biogeochemical processes in an aquifer system.</title>
        <authorList>
            <person name="Anantharaman K."/>
            <person name="Brown C.T."/>
            <person name="Hug L.A."/>
            <person name="Sharon I."/>
            <person name="Castelle C.J."/>
            <person name="Probst A.J."/>
            <person name="Thomas B.C."/>
            <person name="Singh A."/>
            <person name="Wilkins M.J."/>
            <person name="Karaoz U."/>
            <person name="Brodie E.L."/>
            <person name="Williams K.H."/>
            <person name="Hubbard S.S."/>
            <person name="Banfield J.F."/>
        </authorList>
    </citation>
    <scope>NUCLEOTIDE SEQUENCE [LARGE SCALE GENOMIC DNA]</scope>
</reference>
<proteinExistence type="predicted"/>
<dbReference type="STRING" id="1797780.A3E45_05005"/>
<gene>
    <name evidence="1" type="ORF">A3E45_05005</name>
</gene>
<name>A0A1F5K0B0_9BACT</name>
<evidence type="ECO:0000313" key="1">
    <source>
        <dbReference type="EMBL" id="OGE34313.1"/>
    </source>
</evidence>
<dbReference type="EMBL" id="MFDH01000037">
    <property type="protein sequence ID" value="OGE34313.1"/>
    <property type="molecule type" value="Genomic_DNA"/>
</dbReference>
<organism evidence="1 2">
    <name type="scientific">Candidatus Daviesbacteria bacterium RIFCSPHIGHO2_12_FULL_43_11</name>
    <dbReference type="NCBI Taxonomy" id="1797780"/>
    <lineage>
        <taxon>Bacteria</taxon>
        <taxon>Candidatus Daviesiibacteriota</taxon>
    </lineage>
</organism>
<evidence type="ECO:0008006" key="3">
    <source>
        <dbReference type="Google" id="ProtNLM"/>
    </source>
</evidence>
<dbReference type="AlphaFoldDB" id="A0A1F5K0B0"/>
<sequence>MNIPSIYIDENPKAEVEIFYKSLHNNFYPWMRPMIYNHPGLKPLESLLSKEGMTKKEEKQIIGEFFVNLRDKYRNKIDPFLDHCRERLAEDSKGALVTLAQLMDYEWLEKTSDYRAIPVLLPFSPFGKNIFFYSIYAVIREDNPKDILDTAIHEISHMILFDLLEKYHPEFQEYSLTVDYLKEILAPILIDQPPLKKYMNLSQYPKGYVGNTELEEIYVSANNTGRVQISRFFQKVYEEMRYQEHKPFREIVDAMIRLLKSAEQELAKKRDMWNKHQFEIFQSEELLGEYSKPIVLNESSTSLRW</sequence>
<comment type="caution">
    <text evidence="1">The sequence shown here is derived from an EMBL/GenBank/DDBJ whole genome shotgun (WGS) entry which is preliminary data.</text>
</comment>
<accession>A0A1F5K0B0</accession>
<evidence type="ECO:0000313" key="2">
    <source>
        <dbReference type="Proteomes" id="UP000176405"/>
    </source>
</evidence>
<protein>
    <recommendedName>
        <fullName evidence="3">DUF4932 domain-containing protein</fullName>
    </recommendedName>
</protein>